<keyword evidence="3" id="KW-1185">Reference proteome</keyword>
<keyword evidence="1" id="KW-0812">Transmembrane</keyword>
<dbReference type="Proteomes" id="UP000193067">
    <property type="component" value="Unassembled WGS sequence"/>
</dbReference>
<dbReference type="AlphaFoldDB" id="A0A1Y2J5Y4"/>
<evidence type="ECO:0000256" key="1">
    <source>
        <dbReference type="SAM" id="Phobius"/>
    </source>
</evidence>
<gene>
    <name evidence="2" type="ORF">PYCCODRAFT_54318</name>
</gene>
<organism evidence="2 3">
    <name type="scientific">Trametes coccinea (strain BRFM310)</name>
    <name type="common">Pycnoporus coccineus</name>
    <dbReference type="NCBI Taxonomy" id="1353009"/>
    <lineage>
        <taxon>Eukaryota</taxon>
        <taxon>Fungi</taxon>
        <taxon>Dikarya</taxon>
        <taxon>Basidiomycota</taxon>
        <taxon>Agaricomycotina</taxon>
        <taxon>Agaricomycetes</taxon>
        <taxon>Polyporales</taxon>
        <taxon>Polyporaceae</taxon>
        <taxon>Trametes</taxon>
    </lineage>
</organism>
<protein>
    <submittedName>
        <fullName evidence="2">Uncharacterized protein</fullName>
    </submittedName>
</protein>
<proteinExistence type="predicted"/>
<keyword evidence="1" id="KW-1133">Transmembrane helix</keyword>
<evidence type="ECO:0000313" key="3">
    <source>
        <dbReference type="Proteomes" id="UP000193067"/>
    </source>
</evidence>
<name>A0A1Y2J5Y4_TRAC3</name>
<dbReference type="EMBL" id="KZ084086">
    <property type="protein sequence ID" value="OSD08776.1"/>
    <property type="molecule type" value="Genomic_DNA"/>
</dbReference>
<sequence>MCLCALTVACSEISVRGFCVWFLTFKIQHHDTNSTRVQISMHAKEIRPLFLNALVSHYPRLSSTLAWSIACQCLTIEDRLDLSICVGSVYPSYDNGSSGRLSLSLLVGTSMAPLPTFAMLYVTYIRFATRRHLCEA</sequence>
<reference evidence="2 3" key="1">
    <citation type="journal article" date="2015" name="Biotechnol. Biofuels">
        <title>Enhanced degradation of softwood versus hardwood by the white-rot fungus Pycnoporus coccineus.</title>
        <authorList>
            <person name="Couturier M."/>
            <person name="Navarro D."/>
            <person name="Chevret D."/>
            <person name="Henrissat B."/>
            <person name="Piumi F."/>
            <person name="Ruiz-Duenas F.J."/>
            <person name="Martinez A.T."/>
            <person name="Grigoriev I.V."/>
            <person name="Riley R."/>
            <person name="Lipzen A."/>
            <person name="Berrin J.G."/>
            <person name="Master E.R."/>
            <person name="Rosso M.N."/>
        </authorList>
    </citation>
    <scope>NUCLEOTIDE SEQUENCE [LARGE SCALE GENOMIC DNA]</scope>
    <source>
        <strain evidence="2 3">BRFM310</strain>
    </source>
</reference>
<accession>A0A1Y2J5Y4</accession>
<keyword evidence="1" id="KW-0472">Membrane</keyword>
<evidence type="ECO:0000313" key="2">
    <source>
        <dbReference type="EMBL" id="OSD08776.1"/>
    </source>
</evidence>
<feature type="transmembrane region" description="Helical" evidence="1">
    <location>
        <begin position="101"/>
        <end position="122"/>
    </location>
</feature>